<accession>A0A8S2H8M9</accession>
<evidence type="ECO:0000256" key="3">
    <source>
        <dbReference type="ARBA" id="ARBA00022771"/>
    </source>
</evidence>
<dbReference type="Gene3D" id="3.80.10.10">
    <property type="entry name" value="Ribonuclease Inhibitor"/>
    <property type="match status" value="1"/>
</dbReference>
<evidence type="ECO:0000256" key="4">
    <source>
        <dbReference type="ARBA" id="ARBA00022833"/>
    </source>
</evidence>
<reference evidence="8" key="1">
    <citation type="submission" date="2021-02" db="EMBL/GenBank/DDBJ databases">
        <authorList>
            <person name="Nowell W R."/>
        </authorList>
    </citation>
    <scope>NUCLEOTIDE SEQUENCE</scope>
</reference>
<dbReference type="Proteomes" id="UP000677228">
    <property type="component" value="Unassembled WGS sequence"/>
</dbReference>
<dbReference type="SUPFAM" id="SSF52047">
    <property type="entry name" value="RNI-like"/>
    <property type="match status" value="1"/>
</dbReference>
<keyword evidence="4" id="KW-0862">Zinc</keyword>
<keyword evidence="2" id="KW-0479">Metal-binding</keyword>
<evidence type="ECO:0000256" key="6">
    <source>
        <dbReference type="SAM" id="MobiDB-lite"/>
    </source>
</evidence>
<feature type="region of interest" description="Disordered" evidence="6">
    <location>
        <begin position="288"/>
        <end position="309"/>
    </location>
</feature>
<dbReference type="GO" id="GO:0008270">
    <property type="term" value="F:zinc ion binding"/>
    <property type="evidence" value="ECO:0007669"/>
    <property type="project" value="UniProtKB-KW"/>
</dbReference>
<name>A0A8S2H8M9_9BILA</name>
<evidence type="ECO:0000313" key="8">
    <source>
        <dbReference type="EMBL" id="CAF3615458.1"/>
    </source>
</evidence>
<dbReference type="GO" id="GO:0005634">
    <property type="term" value="C:nucleus"/>
    <property type="evidence" value="ECO:0007669"/>
    <property type="project" value="UniProtKB-SubCell"/>
</dbReference>
<organism evidence="8 9">
    <name type="scientific">Didymodactylos carnosus</name>
    <dbReference type="NCBI Taxonomy" id="1234261"/>
    <lineage>
        <taxon>Eukaryota</taxon>
        <taxon>Metazoa</taxon>
        <taxon>Spiralia</taxon>
        <taxon>Gnathifera</taxon>
        <taxon>Rotifera</taxon>
        <taxon>Eurotatoria</taxon>
        <taxon>Bdelloidea</taxon>
        <taxon>Philodinida</taxon>
        <taxon>Philodinidae</taxon>
        <taxon>Didymodactylos</taxon>
    </lineage>
</organism>
<dbReference type="EMBL" id="CAJOBA010001807">
    <property type="protein sequence ID" value="CAF3615458.1"/>
    <property type="molecule type" value="Genomic_DNA"/>
</dbReference>
<comment type="subcellular location">
    <subcellularLocation>
        <location evidence="1">Nucleus</location>
    </subcellularLocation>
</comment>
<proteinExistence type="predicted"/>
<sequence length="462" mass="52083">MIKVLVPPLSCMIQLSLLRLRMKISDYNDRTVHNASELATAIVVNASKVKNTLTKLDLYGNQISDRGGEALTEAVKRWASPSPDWETFSSGLGLDWDWKPSVQVKVESSRSKIDDKINQAIVQDLVIDLGLPLSMGERDSFIRFIKKVDPKYSVVSRRSISRQYMPELYDKMILNLKSICNEARWVSLTLDTWTDRRKRSYFAATDHTIISENFKSFVLAFKELNGIHNGPLLLSELNAVISTFSLDSKLVRLVTDSASNNLTPFRGFVVPGFESYFVPDDVDDDTANDFENDSGSDVEASSDDDSDETDEIYFESPDVFRIPCFSHTLQLFGKDGLKKTGVSAKNALEKCSAITKLSHQSTHFAERLERINVSIPSPNKTRWNSQYDTLCKIVSMPTESLNQILKDLYKPDLCLSGKDISILNEFADVLAFFSEATKQSLSDKKKWKWKTMYAVADIGLKA</sequence>
<dbReference type="PANTHER" id="PTHR46481">
    <property type="entry name" value="ZINC FINGER BED DOMAIN-CONTAINING PROTEIN 4"/>
    <property type="match status" value="1"/>
</dbReference>
<keyword evidence="3" id="KW-0863">Zinc-finger</keyword>
<dbReference type="Proteomes" id="UP000682733">
    <property type="component" value="Unassembled WGS sequence"/>
</dbReference>
<evidence type="ECO:0000256" key="2">
    <source>
        <dbReference type="ARBA" id="ARBA00022723"/>
    </source>
</evidence>
<comment type="caution">
    <text evidence="8">The sequence shown here is derived from an EMBL/GenBank/DDBJ whole genome shotgun (WGS) entry which is preliminary data.</text>
</comment>
<evidence type="ECO:0000313" key="9">
    <source>
        <dbReference type="Proteomes" id="UP000682733"/>
    </source>
</evidence>
<dbReference type="InterPro" id="IPR012337">
    <property type="entry name" value="RNaseH-like_sf"/>
</dbReference>
<protein>
    <submittedName>
        <fullName evidence="8">Uncharacterized protein</fullName>
    </submittedName>
</protein>
<dbReference type="PANTHER" id="PTHR46481:SF10">
    <property type="entry name" value="ZINC FINGER BED DOMAIN-CONTAINING PROTEIN 39"/>
    <property type="match status" value="1"/>
</dbReference>
<gene>
    <name evidence="7" type="ORF">OVA965_LOCUS6141</name>
    <name evidence="8" type="ORF">TMI583_LOCUS6137</name>
</gene>
<evidence type="ECO:0000256" key="5">
    <source>
        <dbReference type="ARBA" id="ARBA00023242"/>
    </source>
</evidence>
<dbReference type="InterPro" id="IPR032675">
    <property type="entry name" value="LRR_dom_sf"/>
</dbReference>
<dbReference type="AlphaFoldDB" id="A0A8S2H8M9"/>
<evidence type="ECO:0000256" key="1">
    <source>
        <dbReference type="ARBA" id="ARBA00004123"/>
    </source>
</evidence>
<dbReference type="InterPro" id="IPR052035">
    <property type="entry name" value="ZnF_BED_domain_contain"/>
</dbReference>
<evidence type="ECO:0000313" key="7">
    <source>
        <dbReference type="EMBL" id="CAF0830970.1"/>
    </source>
</evidence>
<keyword evidence="5" id="KW-0539">Nucleus</keyword>
<dbReference type="SUPFAM" id="SSF53098">
    <property type="entry name" value="Ribonuclease H-like"/>
    <property type="match status" value="1"/>
</dbReference>
<dbReference type="EMBL" id="CAJNOK010001807">
    <property type="protein sequence ID" value="CAF0830970.1"/>
    <property type="molecule type" value="Genomic_DNA"/>
</dbReference>